<dbReference type="HOGENOM" id="CLU_028269_1_0_1"/>
<dbReference type="InterPro" id="IPR049349">
    <property type="entry name" value="DUF2264_N"/>
</dbReference>
<evidence type="ECO:0000313" key="4">
    <source>
        <dbReference type="Proteomes" id="UP000054342"/>
    </source>
</evidence>
<feature type="domain" description="DUF2264" evidence="1">
    <location>
        <begin position="25"/>
        <end position="372"/>
    </location>
</feature>
<dbReference type="PANTHER" id="PTHR35339:SF4">
    <property type="entry name" value="LINALOOL DEHYDRATASE_ISOMERASE DOMAIN-CONTAINING PROTEIN"/>
    <property type="match status" value="1"/>
</dbReference>
<proteinExistence type="predicted"/>
<reference evidence="3 4" key="1">
    <citation type="submission" date="2015-01" db="EMBL/GenBank/DDBJ databases">
        <title>The Genome Sequence of Exophiala xenobiotica CBS118157.</title>
        <authorList>
            <consortium name="The Broad Institute Genomics Platform"/>
            <person name="Cuomo C."/>
            <person name="de Hoog S."/>
            <person name="Gorbushina A."/>
            <person name="Stielow B."/>
            <person name="Teixiera M."/>
            <person name="Abouelleil A."/>
            <person name="Chapman S.B."/>
            <person name="Priest M."/>
            <person name="Young S.K."/>
            <person name="Wortman J."/>
            <person name="Nusbaum C."/>
            <person name="Birren B."/>
        </authorList>
    </citation>
    <scope>NUCLEOTIDE SEQUENCE [LARGE SCALE GENOMIC DNA]</scope>
    <source>
        <strain evidence="3 4">CBS 118157</strain>
    </source>
</reference>
<dbReference type="InterPro" id="IPR016624">
    <property type="entry name" value="UCP014753"/>
</dbReference>
<feature type="domain" description="DUF2264" evidence="2">
    <location>
        <begin position="379"/>
        <end position="644"/>
    </location>
</feature>
<evidence type="ECO:0000259" key="1">
    <source>
        <dbReference type="Pfam" id="PF10022"/>
    </source>
</evidence>
<name>A0A0D2FIT2_9EURO</name>
<dbReference type="Proteomes" id="UP000054342">
    <property type="component" value="Unassembled WGS sequence"/>
</dbReference>
<gene>
    <name evidence="3" type="ORF">PV05_00276</name>
</gene>
<dbReference type="OrthoDB" id="5150166at2759"/>
<evidence type="ECO:0000313" key="3">
    <source>
        <dbReference type="EMBL" id="KIW60024.1"/>
    </source>
</evidence>
<keyword evidence="4" id="KW-1185">Reference proteome</keyword>
<dbReference type="AlphaFoldDB" id="A0A0D2FIT2"/>
<dbReference type="InterPro" id="IPR049237">
    <property type="entry name" value="DUF2264_C"/>
</dbReference>
<protein>
    <recommendedName>
        <fullName evidence="5">DUF2264 domain-containing protein</fullName>
    </recommendedName>
</protein>
<organism evidence="3 4">
    <name type="scientific">Exophiala xenobiotica</name>
    <dbReference type="NCBI Taxonomy" id="348802"/>
    <lineage>
        <taxon>Eukaryota</taxon>
        <taxon>Fungi</taxon>
        <taxon>Dikarya</taxon>
        <taxon>Ascomycota</taxon>
        <taxon>Pezizomycotina</taxon>
        <taxon>Eurotiomycetes</taxon>
        <taxon>Chaetothyriomycetidae</taxon>
        <taxon>Chaetothyriales</taxon>
        <taxon>Herpotrichiellaceae</taxon>
        <taxon>Exophiala</taxon>
    </lineage>
</organism>
<dbReference type="PANTHER" id="PTHR35339">
    <property type="entry name" value="LINALOOL DEHYDRATASE_ISOMERASE DOMAIN-CONTAINING PROTEIN"/>
    <property type="match status" value="1"/>
</dbReference>
<dbReference type="Pfam" id="PF10022">
    <property type="entry name" value="DUF2264"/>
    <property type="match status" value="1"/>
</dbReference>
<dbReference type="EMBL" id="KN847317">
    <property type="protein sequence ID" value="KIW60024.1"/>
    <property type="molecule type" value="Genomic_DNA"/>
</dbReference>
<accession>A0A0D2FIT2</accession>
<dbReference type="Pfam" id="PF20938">
    <property type="entry name" value="DUF2264_C"/>
    <property type="match status" value="1"/>
</dbReference>
<dbReference type="GeneID" id="25322184"/>
<sequence>MLNGQDMTSHDLRVRFTSLKSPLTTRSEVLEACTSLLNPLLPFFSPARTRVRLGATATRYDEAGAQLEGFTRPMWGLAALLAGGDAFPGSELWLEGLKNGTNPDHPEFWGWSKDLDQRMVEMCPLGFALCVAPKQFWDPLTQKERLNVQQWLDINKKEMPNTNWLWFRVFANLALMKNGAKYDAERLEADLNHLDTFYRGDGWSNDGPKDTLQMDYYSGSYAIQYLQLLYAKINGDQDPKRAEEYKSRARLYAKDFIHYFDEQGRAITFGRSLTYRFAMAGFWSAVAFADVELDPPLTWGVVKGLLLRNLRYWRQQKDILTEAGTFNIGYTYPNQFMSENYNSHGSTYWFMLSFACLALPESHPFWISKEEPFPAPSIPQIVSLKHPKHIMIKRGGHTFLLSSGQMCHYPMRASESKYGKFAYSSAFGYSVPTGGYFVEAVGGDNMITVSDDAGDTWKVRRKAINARLETKDNSPVLISTWMPWQDVSIDTYLLPPIEDAPNWHLRVHRITTGKRALKTSEGAFGLHGISQKDERELPQLSGQDTEGRREGTGEALAISRGGAVGIVEMHQPQTRSGRVLDEDANSNLTESRSVLPSLTLDLEPGTSIWMATAVFAMPNSVPEYRQKWQGEWERRPRIPDWLRQQMD</sequence>
<evidence type="ECO:0008006" key="5">
    <source>
        <dbReference type="Google" id="ProtNLM"/>
    </source>
</evidence>
<dbReference type="PIRSF" id="PIRSF014753">
    <property type="entry name" value="UCP014753"/>
    <property type="match status" value="1"/>
</dbReference>
<evidence type="ECO:0000259" key="2">
    <source>
        <dbReference type="Pfam" id="PF20938"/>
    </source>
</evidence>
<dbReference type="RefSeq" id="XP_013320608.1">
    <property type="nucleotide sequence ID" value="XM_013465154.1"/>
</dbReference>